<organism evidence="1 2">
    <name type="scientific">Ditylenchus dipsaci</name>
    <dbReference type="NCBI Taxonomy" id="166011"/>
    <lineage>
        <taxon>Eukaryota</taxon>
        <taxon>Metazoa</taxon>
        <taxon>Ecdysozoa</taxon>
        <taxon>Nematoda</taxon>
        <taxon>Chromadorea</taxon>
        <taxon>Rhabditida</taxon>
        <taxon>Tylenchina</taxon>
        <taxon>Tylenchomorpha</taxon>
        <taxon>Sphaerularioidea</taxon>
        <taxon>Anguinidae</taxon>
        <taxon>Anguininae</taxon>
        <taxon>Ditylenchus</taxon>
    </lineage>
</organism>
<evidence type="ECO:0000313" key="1">
    <source>
        <dbReference type="Proteomes" id="UP000887574"/>
    </source>
</evidence>
<reference evidence="2" key="1">
    <citation type="submission" date="2022-11" db="UniProtKB">
        <authorList>
            <consortium name="WormBaseParasite"/>
        </authorList>
    </citation>
    <scope>IDENTIFICATION</scope>
</reference>
<dbReference type="Proteomes" id="UP000887574">
    <property type="component" value="Unplaced"/>
</dbReference>
<accession>A0A915EFV9</accession>
<name>A0A915EFV9_9BILA</name>
<evidence type="ECO:0000313" key="2">
    <source>
        <dbReference type="WBParaSite" id="jg5446"/>
    </source>
</evidence>
<sequence length="191" mass="20437">MGNAASDSNRGVSISIDEENLTSCSINPEQADILIEHLRQFMNSVLDDFKEKLVKHQVGTRKTGEAADELITAIESESDEVHTGMELGCRDELHTAVELRSDELSTAVEIDSNEEIATAVGLGPMDSSASDDQLLAAIELGSEYQPRAAVELGSDELRAVVDLGAIDQLRTAVESCSSGQLLTAIEYGSLL</sequence>
<dbReference type="WBParaSite" id="jg5446">
    <property type="protein sequence ID" value="jg5446"/>
    <property type="gene ID" value="jg5446"/>
</dbReference>
<dbReference type="AlphaFoldDB" id="A0A915EFV9"/>
<proteinExistence type="predicted"/>
<protein>
    <submittedName>
        <fullName evidence="2">Uncharacterized protein</fullName>
    </submittedName>
</protein>
<keyword evidence="1" id="KW-1185">Reference proteome</keyword>